<dbReference type="EMBL" id="GBXM01001428">
    <property type="protein sequence ID" value="JAI07150.1"/>
    <property type="molecule type" value="Transcribed_RNA"/>
</dbReference>
<organism evidence="1">
    <name type="scientific">Anguilla anguilla</name>
    <name type="common">European freshwater eel</name>
    <name type="synonym">Muraena anguilla</name>
    <dbReference type="NCBI Taxonomy" id="7936"/>
    <lineage>
        <taxon>Eukaryota</taxon>
        <taxon>Metazoa</taxon>
        <taxon>Chordata</taxon>
        <taxon>Craniata</taxon>
        <taxon>Vertebrata</taxon>
        <taxon>Euteleostomi</taxon>
        <taxon>Actinopterygii</taxon>
        <taxon>Neopterygii</taxon>
        <taxon>Teleostei</taxon>
        <taxon>Anguilliformes</taxon>
        <taxon>Anguillidae</taxon>
        <taxon>Anguilla</taxon>
    </lineage>
</organism>
<dbReference type="AlphaFoldDB" id="A0A0E9XWV5"/>
<sequence>MITYWNLADILIQSDLHNILFSTDIASIYTVGYILKQCR</sequence>
<name>A0A0E9XWV5_ANGAN</name>
<evidence type="ECO:0000313" key="1">
    <source>
        <dbReference type="EMBL" id="JAI07150.1"/>
    </source>
</evidence>
<reference evidence="1" key="2">
    <citation type="journal article" date="2015" name="Fish Shellfish Immunol.">
        <title>Early steps in the European eel (Anguilla anguilla)-Vibrio vulnificus interaction in the gills: Role of the RtxA13 toxin.</title>
        <authorList>
            <person name="Callol A."/>
            <person name="Pajuelo D."/>
            <person name="Ebbesson L."/>
            <person name="Teles M."/>
            <person name="MacKenzie S."/>
            <person name="Amaro C."/>
        </authorList>
    </citation>
    <scope>NUCLEOTIDE SEQUENCE</scope>
</reference>
<protein>
    <submittedName>
        <fullName evidence="1">Uncharacterized protein</fullName>
    </submittedName>
</protein>
<accession>A0A0E9XWV5</accession>
<proteinExistence type="predicted"/>
<reference evidence="1" key="1">
    <citation type="submission" date="2014-11" db="EMBL/GenBank/DDBJ databases">
        <authorList>
            <person name="Amaro Gonzalez C."/>
        </authorList>
    </citation>
    <scope>NUCLEOTIDE SEQUENCE</scope>
</reference>